<dbReference type="Proteomes" id="UP000544222">
    <property type="component" value="Unassembled WGS sequence"/>
</dbReference>
<evidence type="ECO:0000313" key="2">
    <source>
        <dbReference type="Proteomes" id="UP000544222"/>
    </source>
</evidence>
<sequence length="114" mass="13434">MIKKGKIKVYNEVILAFIFRTFSKHLVYYLILSQSVIHQNIIRQYATTAKLKHAHNLYYKSKRLHYLNTSILNFSSHHPLKSELNIDQENIIVAQTAIVGYSWNYYTIAVKHSH</sequence>
<dbReference type="AlphaFoldDB" id="A0A7W5DQS4"/>
<reference evidence="1 2" key="1">
    <citation type="submission" date="2020-08" db="EMBL/GenBank/DDBJ databases">
        <title>Genomic Encyclopedia of Type Strains, Phase IV (KMG-IV): sequencing the most valuable type-strain genomes for metagenomic binning, comparative biology and taxonomic classification.</title>
        <authorList>
            <person name="Goeker M."/>
        </authorList>
    </citation>
    <scope>NUCLEOTIDE SEQUENCE [LARGE SCALE GENOMIC DNA]</scope>
    <source>
        <strain evidence="1 2">DSM 27471</strain>
    </source>
</reference>
<accession>A0A7W5DQS4</accession>
<organism evidence="1 2">
    <name type="scientific">Microbacter margulisiae</name>
    <dbReference type="NCBI Taxonomy" id="1350067"/>
    <lineage>
        <taxon>Bacteria</taxon>
        <taxon>Pseudomonadati</taxon>
        <taxon>Bacteroidota</taxon>
        <taxon>Bacteroidia</taxon>
        <taxon>Bacteroidales</taxon>
        <taxon>Porphyromonadaceae</taxon>
        <taxon>Microbacter</taxon>
    </lineage>
</organism>
<name>A0A7W5DQS4_9PORP</name>
<dbReference type="EMBL" id="JACHYB010000001">
    <property type="protein sequence ID" value="MBB3187364.1"/>
    <property type="molecule type" value="Genomic_DNA"/>
</dbReference>
<protein>
    <submittedName>
        <fullName evidence="1">Uncharacterized protein</fullName>
    </submittedName>
</protein>
<comment type="caution">
    <text evidence="1">The sequence shown here is derived from an EMBL/GenBank/DDBJ whole genome shotgun (WGS) entry which is preliminary data.</text>
</comment>
<proteinExistence type="predicted"/>
<evidence type="ECO:0000313" key="1">
    <source>
        <dbReference type="EMBL" id="MBB3187364.1"/>
    </source>
</evidence>
<keyword evidence="2" id="KW-1185">Reference proteome</keyword>
<gene>
    <name evidence="1" type="ORF">FHX64_001527</name>
</gene>